<comment type="subcellular location">
    <subcellularLocation>
        <location evidence="2">Cell membrane</location>
        <topology evidence="2">Lipid-anchor</topology>
    </subcellularLocation>
</comment>
<evidence type="ECO:0000313" key="4">
    <source>
        <dbReference type="Proteomes" id="UP001203880"/>
    </source>
</evidence>
<dbReference type="InterPro" id="IPR003423">
    <property type="entry name" value="OMP_efflux"/>
</dbReference>
<protein>
    <submittedName>
        <fullName evidence="3">Efflux transporter outer membrane subunit</fullName>
    </submittedName>
</protein>
<comment type="similarity">
    <text evidence="1 2">Belongs to the outer membrane factor (OMF) (TC 1.B.17) family.</text>
</comment>
<sequence length="522" mass="56409">MTGKGQTTRARLMMLCAAGALTACAPLGPDFVRPSSPVMKQWIEANSPSVSQGSGLTARSEPVVEWWKNFNDPVLNKLIRQAYAQNLSLQIAGARVLQARAQLGIAYGELFPQSQAVGGSAQRRVISENLDPIREIREVVPFDTDFTTNQIGFDAKWEADVWGAQRRGVQSGKANLAAQVANYDDALVTLTGDVAAVYINIRALQETLRIAQVNIKLQQQAADIAQIRFNNGVTTELDVQESLTLLNNTKALVPQVESDLQQARNALAVLLGTTPSKMTSLLGTGRIPAARSSIVSVGVPAELLRRRPDIRAAELEAAAQSAQVGIAMADLYPQFILSGSIGLQASANQNLFNSSGTTSLASAGVVWNVLNYGRIKDNVRVQDAAYQELIANYQNTVVTAYSEVENAMVGYTQARKQVGFYQQSTKASDRSVEIAIDQYQGGTQDYSRVIDALKAALNADADLIQARASVSNNLVAIYKGLGGGWQIRQGREFLPSDVLAEMSYRTDWGDLLSQDPEGASIR</sequence>
<accession>A0ABT0Q367</accession>
<keyword evidence="2" id="KW-0812">Transmembrane</keyword>
<feature type="signal peptide" evidence="2">
    <location>
        <begin position="1"/>
        <end position="25"/>
    </location>
</feature>
<keyword evidence="2" id="KW-1134">Transmembrane beta strand</keyword>
<reference evidence="3" key="1">
    <citation type="submission" date="2022-05" db="EMBL/GenBank/DDBJ databases">
        <authorList>
            <person name="Park J.-S."/>
        </authorList>
    </citation>
    <scope>NUCLEOTIDE SEQUENCE</scope>
    <source>
        <strain evidence="3">2012CJ41-6</strain>
    </source>
</reference>
<dbReference type="RefSeq" id="WP_249710243.1">
    <property type="nucleotide sequence ID" value="NZ_JAMFMB010000014.1"/>
</dbReference>
<evidence type="ECO:0000256" key="2">
    <source>
        <dbReference type="RuleBase" id="RU362097"/>
    </source>
</evidence>
<evidence type="ECO:0000313" key="3">
    <source>
        <dbReference type="EMBL" id="MCL6284242.1"/>
    </source>
</evidence>
<gene>
    <name evidence="3" type="ORF">M3P21_11960</name>
</gene>
<dbReference type="EMBL" id="JAMFMB010000014">
    <property type="protein sequence ID" value="MCL6284242.1"/>
    <property type="molecule type" value="Genomic_DNA"/>
</dbReference>
<feature type="chain" id="PRO_5044987436" evidence="2">
    <location>
        <begin position="26"/>
        <end position="522"/>
    </location>
</feature>
<proteinExistence type="inferred from homology"/>
<comment type="caution">
    <text evidence="3">The sequence shown here is derived from an EMBL/GenBank/DDBJ whole genome shotgun (WGS) entry which is preliminary data.</text>
</comment>
<name>A0ABT0Q367_9RHOB</name>
<dbReference type="PANTHER" id="PTHR30203:SF25">
    <property type="entry name" value="OUTER MEMBRANE PROTEIN-RELATED"/>
    <property type="match status" value="1"/>
</dbReference>
<keyword evidence="2" id="KW-0449">Lipoprotein</keyword>
<dbReference type="NCBIfam" id="TIGR01845">
    <property type="entry name" value="outer_NodT"/>
    <property type="match status" value="1"/>
</dbReference>
<organism evidence="3 4">
    <name type="scientific">Ruegeria spongiae</name>
    <dbReference type="NCBI Taxonomy" id="2942209"/>
    <lineage>
        <taxon>Bacteria</taxon>
        <taxon>Pseudomonadati</taxon>
        <taxon>Pseudomonadota</taxon>
        <taxon>Alphaproteobacteria</taxon>
        <taxon>Rhodobacterales</taxon>
        <taxon>Roseobacteraceae</taxon>
        <taxon>Ruegeria</taxon>
    </lineage>
</organism>
<dbReference type="InterPro" id="IPR010131">
    <property type="entry name" value="MdtP/NodT-like"/>
</dbReference>
<dbReference type="Gene3D" id="2.20.200.10">
    <property type="entry name" value="Outer membrane efflux proteins (OEP)"/>
    <property type="match status" value="1"/>
</dbReference>
<dbReference type="Proteomes" id="UP001203880">
    <property type="component" value="Unassembled WGS sequence"/>
</dbReference>
<keyword evidence="2" id="KW-0732">Signal</keyword>
<keyword evidence="2" id="KW-0564">Palmitate</keyword>
<dbReference type="Pfam" id="PF02321">
    <property type="entry name" value="OEP"/>
    <property type="match status" value="2"/>
</dbReference>
<keyword evidence="2" id="KW-0472">Membrane</keyword>
<evidence type="ECO:0000256" key="1">
    <source>
        <dbReference type="ARBA" id="ARBA00007613"/>
    </source>
</evidence>
<keyword evidence="4" id="KW-1185">Reference proteome</keyword>
<dbReference type="SUPFAM" id="SSF56954">
    <property type="entry name" value="Outer membrane efflux proteins (OEP)"/>
    <property type="match status" value="1"/>
</dbReference>
<dbReference type="PROSITE" id="PS51257">
    <property type="entry name" value="PROKAR_LIPOPROTEIN"/>
    <property type="match status" value="1"/>
</dbReference>
<dbReference type="PANTHER" id="PTHR30203">
    <property type="entry name" value="OUTER MEMBRANE CATION EFFLUX PROTEIN"/>
    <property type="match status" value="1"/>
</dbReference>
<dbReference type="Gene3D" id="1.20.1600.10">
    <property type="entry name" value="Outer membrane efflux proteins (OEP)"/>
    <property type="match status" value="1"/>
</dbReference>